<proteinExistence type="predicted"/>
<evidence type="ECO:0000313" key="5">
    <source>
        <dbReference type="Proteomes" id="UP000198553"/>
    </source>
</evidence>
<sequence length="499" mass="57517">MGEDSKVRKQNGQLLSFVPTGEYYFTKGVKAYHRRDLQRAHKYFDRAMQLEPGEPMIVCQLAIVSTELGDYQQSIRLLKMILEELDEEMVECHYFLANNYAHMGLFKDSYHHANLYLELTRDGEFNDDAEELLDLILLEADDLEEALLEEDSLIVKQDEARTRLEAGDFQKAIEIFEELIEEYPEYWSAYNNLALAYFYLGQPVKANDILNQVLNQSPGNLHALCNKLVFAFYQKRTDEVQELTASLGKIQPLLMEQQFKLGATFSLIGEYELGYKWLNRLRKFGHEGDGPFYYWLAYSSFHTGREQAAKHYWKKVLEFSPEKEGHEPWGTGATSMDSMDTQVSTIIKRLQSEHPEERLFALFLTSVSNQKEEILSTKKITENLTALEEKYLSYVKSGKVNPGLESVIGAHETALVLYDFHQPIDQGEAGIYLVWFAVFEEAVKEGFNFKNKKAWAAAVEFVWEKLRNGNITKMAIAKKYGLSVSTLTKYINQVTECLD</sequence>
<dbReference type="PANTHER" id="PTHR44858">
    <property type="entry name" value="TETRATRICOPEPTIDE REPEAT PROTEIN 6"/>
    <property type="match status" value="1"/>
</dbReference>
<evidence type="ECO:0000256" key="3">
    <source>
        <dbReference type="PROSITE-ProRule" id="PRU00339"/>
    </source>
</evidence>
<evidence type="ECO:0000256" key="2">
    <source>
        <dbReference type="ARBA" id="ARBA00022803"/>
    </source>
</evidence>
<organism evidence="4 5">
    <name type="scientific">Mesobacillus persicus</name>
    <dbReference type="NCBI Taxonomy" id="930146"/>
    <lineage>
        <taxon>Bacteria</taxon>
        <taxon>Bacillati</taxon>
        <taxon>Bacillota</taxon>
        <taxon>Bacilli</taxon>
        <taxon>Bacillales</taxon>
        <taxon>Bacillaceae</taxon>
        <taxon>Mesobacillus</taxon>
    </lineage>
</organism>
<dbReference type="Pfam" id="PF14559">
    <property type="entry name" value="TPR_19"/>
    <property type="match status" value="1"/>
</dbReference>
<evidence type="ECO:0000256" key="1">
    <source>
        <dbReference type="ARBA" id="ARBA00022737"/>
    </source>
</evidence>
<dbReference type="SUPFAM" id="SSF48452">
    <property type="entry name" value="TPR-like"/>
    <property type="match status" value="2"/>
</dbReference>
<dbReference type="InterPro" id="IPR050498">
    <property type="entry name" value="Ycf3"/>
</dbReference>
<dbReference type="Gene3D" id="1.25.40.10">
    <property type="entry name" value="Tetratricopeptide repeat domain"/>
    <property type="match status" value="2"/>
</dbReference>
<dbReference type="STRING" id="930146.SAMN05192533_104180"/>
<dbReference type="AlphaFoldDB" id="A0A1H7ZZY8"/>
<gene>
    <name evidence="4" type="ORF">SAMN05192533_104180</name>
</gene>
<dbReference type="PANTHER" id="PTHR44858:SF1">
    <property type="entry name" value="UDP-N-ACETYLGLUCOSAMINE--PEPTIDE N-ACETYLGLUCOSAMINYLTRANSFERASE SPINDLY-RELATED"/>
    <property type="match status" value="1"/>
</dbReference>
<keyword evidence="5" id="KW-1185">Reference proteome</keyword>
<keyword evidence="1" id="KW-0677">Repeat</keyword>
<dbReference type="EMBL" id="FOBW01000004">
    <property type="protein sequence ID" value="SEM64035.1"/>
    <property type="molecule type" value="Genomic_DNA"/>
</dbReference>
<dbReference type="InterPro" id="IPR011990">
    <property type="entry name" value="TPR-like_helical_dom_sf"/>
</dbReference>
<dbReference type="Proteomes" id="UP000198553">
    <property type="component" value="Unassembled WGS sequence"/>
</dbReference>
<dbReference type="InterPro" id="IPR019734">
    <property type="entry name" value="TPR_rpt"/>
</dbReference>
<accession>A0A1H7ZZY8</accession>
<name>A0A1H7ZZY8_9BACI</name>
<keyword evidence="2 3" id="KW-0802">TPR repeat</keyword>
<dbReference type="OrthoDB" id="600613at2"/>
<dbReference type="RefSeq" id="WP_090743251.1">
    <property type="nucleotide sequence ID" value="NZ_FOBW01000004.1"/>
</dbReference>
<feature type="repeat" description="TPR" evidence="3">
    <location>
        <begin position="21"/>
        <end position="54"/>
    </location>
</feature>
<dbReference type="SMART" id="SM00028">
    <property type="entry name" value="TPR"/>
    <property type="match status" value="6"/>
</dbReference>
<evidence type="ECO:0000313" key="4">
    <source>
        <dbReference type="EMBL" id="SEM64035.1"/>
    </source>
</evidence>
<protein>
    <submittedName>
        <fullName evidence="4">Tetratricopeptide repeat-containing protein</fullName>
    </submittedName>
</protein>
<dbReference type="PROSITE" id="PS50005">
    <property type="entry name" value="TPR"/>
    <property type="match status" value="1"/>
</dbReference>
<reference evidence="5" key="1">
    <citation type="submission" date="2016-10" db="EMBL/GenBank/DDBJ databases">
        <authorList>
            <person name="Varghese N."/>
            <person name="Submissions S."/>
        </authorList>
    </citation>
    <scope>NUCLEOTIDE SEQUENCE [LARGE SCALE GENOMIC DNA]</scope>
    <source>
        <strain evidence="5">B48,IBRC-M 10115,DSM 25386,CECT 8001</strain>
    </source>
</reference>